<dbReference type="AlphaFoldDB" id="A0A7J5Z1C6"/>
<name>A0A7J5Z1C6_DISMA</name>
<feature type="region of interest" description="Disordered" evidence="1">
    <location>
        <begin position="1"/>
        <end position="26"/>
    </location>
</feature>
<gene>
    <name evidence="2" type="ORF">F7725_023318</name>
</gene>
<dbReference type="EMBL" id="JAAKFY010000007">
    <property type="protein sequence ID" value="KAF3855263.1"/>
    <property type="molecule type" value="Genomic_DNA"/>
</dbReference>
<proteinExistence type="predicted"/>
<feature type="compositionally biased region" description="Basic and acidic residues" evidence="1">
    <location>
        <begin position="186"/>
        <end position="216"/>
    </location>
</feature>
<feature type="non-terminal residue" evidence="2">
    <location>
        <position position="216"/>
    </location>
</feature>
<accession>A0A7J5Z1C6</accession>
<evidence type="ECO:0000256" key="1">
    <source>
        <dbReference type="SAM" id="MobiDB-lite"/>
    </source>
</evidence>
<evidence type="ECO:0000313" key="3">
    <source>
        <dbReference type="Proteomes" id="UP000518266"/>
    </source>
</evidence>
<evidence type="ECO:0000313" key="2">
    <source>
        <dbReference type="EMBL" id="KAF3855263.1"/>
    </source>
</evidence>
<comment type="caution">
    <text evidence="2">The sequence shown here is derived from an EMBL/GenBank/DDBJ whole genome shotgun (WGS) entry which is preliminary data.</text>
</comment>
<feature type="region of interest" description="Disordered" evidence="1">
    <location>
        <begin position="155"/>
        <end position="216"/>
    </location>
</feature>
<protein>
    <submittedName>
        <fullName evidence="2">Uncharacterized protein</fullName>
    </submittedName>
</protein>
<keyword evidence="3" id="KW-1185">Reference proteome</keyword>
<dbReference type="Proteomes" id="UP000518266">
    <property type="component" value="Unassembled WGS sequence"/>
</dbReference>
<organism evidence="2 3">
    <name type="scientific">Dissostichus mawsoni</name>
    <name type="common">Antarctic cod</name>
    <dbReference type="NCBI Taxonomy" id="36200"/>
    <lineage>
        <taxon>Eukaryota</taxon>
        <taxon>Metazoa</taxon>
        <taxon>Chordata</taxon>
        <taxon>Craniata</taxon>
        <taxon>Vertebrata</taxon>
        <taxon>Euteleostomi</taxon>
        <taxon>Actinopterygii</taxon>
        <taxon>Neopterygii</taxon>
        <taxon>Teleostei</taxon>
        <taxon>Neoteleostei</taxon>
        <taxon>Acanthomorphata</taxon>
        <taxon>Eupercaria</taxon>
        <taxon>Perciformes</taxon>
        <taxon>Notothenioidei</taxon>
        <taxon>Nototheniidae</taxon>
        <taxon>Dissostichus</taxon>
    </lineage>
</organism>
<reference evidence="2 3" key="1">
    <citation type="submission" date="2020-03" db="EMBL/GenBank/DDBJ databases">
        <title>Dissostichus mawsoni Genome sequencing and assembly.</title>
        <authorList>
            <person name="Park H."/>
        </authorList>
    </citation>
    <scope>NUCLEOTIDE SEQUENCE [LARGE SCALE GENOMIC DNA]</scope>
    <source>
        <strain evidence="2">DM0001</strain>
        <tissue evidence="2">Muscle</tissue>
    </source>
</reference>
<feature type="compositionally biased region" description="Low complexity" evidence="1">
    <location>
        <begin position="159"/>
        <end position="174"/>
    </location>
</feature>
<sequence length="216" mass="24100">MFLQRWRGGERCGPVGGSSKTATQRGSSPLAAVCSPHHILHFSLALLVSPPPPPPPASFSISLRYKGQRRRREWKENEEEEEEDPALTLIELQRPNVGTARLRSSDKEVLDFLASWRVIGPEPCGSKSMSEQYLPMFPAANTTCQVTSTMMGWQRNQGPSFLPSSRSSQRSLHPPGCPSVSMSLPRLEKGRNERKEMTDERKREEQPKGSDESALS</sequence>